<dbReference type="Proteomes" id="UP001262754">
    <property type="component" value="Unassembled WGS sequence"/>
</dbReference>
<keyword evidence="2" id="KW-1185">Reference proteome</keyword>
<proteinExistence type="predicted"/>
<name>A0ABU1MZ31_9CAUL</name>
<protein>
    <recommendedName>
        <fullName evidence="3">Carboxypeptidase regulatory-like domain-containing protein</fullName>
    </recommendedName>
</protein>
<dbReference type="PROSITE" id="PS51257">
    <property type="entry name" value="PROKAR_LIPOPROTEIN"/>
    <property type="match status" value="1"/>
</dbReference>
<evidence type="ECO:0008006" key="3">
    <source>
        <dbReference type="Google" id="ProtNLM"/>
    </source>
</evidence>
<dbReference type="RefSeq" id="WP_310030989.1">
    <property type="nucleotide sequence ID" value="NZ_JAVDRL010000005.1"/>
</dbReference>
<organism evidence="1 2">
    <name type="scientific">Caulobacter rhizosphaerae</name>
    <dbReference type="NCBI Taxonomy" id="2010972"/>
    <lineage>
        <taxon>Bacteria</taxon>
        <taxon>Pseudomonadati</taxon>
        <taxon>Pseudomonadota</taxon>
        <taxon>Alphaproteobacteria</taxon>
        <taxon>Caulobacterales</taxon>
        <taxon>Caulobacteraceae</taxon>
        <taxon>Caulobacter</taxon>
    </lineage>
</organism>
<evidence type="ECO:0000313" key="2">
    <source>
        <dbReference type="Proteomes" id="UP001262754"/>
    </source>
</evidence>
<gene>
    <name evidence="1" type="ORF">J2800_001903</name>
</gene>
<reference evidence="1 2" key="1">
    <citation type="submission" date="2023-07" db="EMBL/GenBank/DDBJ databases">
        <title>Sorghum-associated microbial communities from plants grown in Nebraska, USA.</title>
        <authorList>
            <person name="Schachtman D."/>
        </authorList>
    </citation>
    <scope>NUCLEOTIDE SEQUENCE [LARGE SCALE GENOMIC DNA]</scope>
    <source>
        <strain evidence="1 2">DS2154</strain>
    </source>
</reference>
<accession>A0ABU1MZ31</accession>
<evidence type="ECO:0000313" key="1">
    <source>
        <dbReference type="EMBL" id="MDR6531161.1"/>
    </source>
</evidence>
<dbReference type="EMBL" id="JAVDRL010000005">
    <property type="protein sequence ID" value="MDR6531161.1"/>
    <property type="molecule type" value="Genomic_DNA"/>
</dbReference>
<sequence>MIRIREIGFKSTCAVAVLALLALGACGRDDKGWRRDPATAKIEQVSSRDSYLKPPSLVSAVRQGDAVALSGQAEPLASVRLGAPTGEALLGKADAAGAWRLVAPLAAEPRLYGLSMTMEGRTVQAQGYLMVAPSGAAVLLRAGAGAEVMGQSSPSPRILAIDYDRSGGGVISGVGAPGAGLGVRVDRVTRGEGKVGEDGRFSISLDQPLAGGTHVIQVAGEGGEQQVVVDVAPPTPPRAGPASSTLTAAGWRVDWMTPGGGVQSTQLLGAAR</sequence>
<comment type="caution">
    <text evidence="1">The sequence shown here is derived from an EMBL/GenBank/DDBJ whole genome shotgun (WGS) entry which is preliminary data.</text>
</comment>